<reference evidence="1 2" key="1">
    <citation type="submission" date="2023-01" db="EMBL/GenBank/DDBJ databases">
        <title>Psychrosphaera sp. nov., isolated from marine algae.</title>
        <authorList>
            <person name="Bayburt H."/>
            <person name="Choi B.J."/>
            <person name="Kim J.M."/>
            <person name="Choi D.G."/>
            <person name="Jeon C.O."/>
        </authorList>
    </citation>
    <scope>NUCLEOTIDE SEQUENCE [LARGE SCALE GENOMIC DNA]</scope>
    <source>
        <strain evidence="1 2">G1-22</strain>
    </source>
</reference>
<name>A0ABT5FBN2_9GAMM</name>
<protein>
    <submittedName>
        <fullName evidence="1">Uncharacterized protein</fullName>
    </submittedName>
</protein>
<gene>
    <name evidence="1" type="ORF">PN838_08490</name>
</gene>
<dbReference type="RefSeq" id="WP_272180377.1">
    <property type="nucleotide sequence ID" value="NZ_JAQOMS010000002.1"/>
</dbReference>
<sequence>MAVDCKVDPELSFEYQINQENRVDSQTSIYLNTGDKLNITPLSQTSGDWHWTGPGYIDATQDYLAIATAKLKHAGQYTAHFTSDAGCRAKLEFDVNIACSDTPTIEPKMFIAGKWQSTYELEYRNGDTFQIGPTSPDVGRWQWTGPNDFKAIEVRQLSFADASEAQQGQYTATLTTPLGCSSSAVFETKLVEGECTPSTVTPYIRVNEGTWQKSPR</sequence>
<proteinExistence type="predicted"/>
<dbReference type="InterPro" id="IPR013783">
    <property type="entry name" value="Ig-like_fold"/>
</dbReference>
<evidence type="ECO:0000313" key="1">
    <source>
        <dbReference type="EMBL" id="MDC2888806.1"/>
    </source>
</evidence>
<evidence type="ECO:0000313" key="2">
    <source>
        <dbReference type="Proteomes" id="UP001528411"/>
    </source>
</evidence>
<comment type="caution">
    <text evidence="1">The sequence shown here is derived from an EMBL/GenBank/DDBJ whole genome shotgun (WGS) entry which is preliminary data.</text>
</comment>
<keyword evidence="2" id="KW-1185">Reference proteome</keyword>
<dbReference type="EMBL" id="JAQOMS010000002">
    <property type="protein sequence ID" value="MDC2888806.1"/>
    <property type="molecule type" value="Genomic_DNA"/>
</dbReference>
<accession>A0ABT5FBN2</accession>
<organism evidence="1 2">
    <name type="scientific">Psychrosphaera algicola</name>
    <dbReference type="NCBI Taxonomy" id="3023714"/>
    <lineage>
        <taxon>Bacteria</taxon>
        <taxon>Pseudomonadati</taxon>
        <taxon>Pseudomonadota</taxon>
        <taxon>Gammaproteobacteria</taxon>
        <taxon>Alteromonadales</taxon>
        <taxon>Pseudoalteromonadaceae</taxon>
        <taxon>Psychrosphaera</taxon>
    </lineage>
</organism>
<dbReference type="Gene3D" id="2.60.40.10">
    <property type="entry name" value="Immunoglobulins"/>
    <property type="match status" value="1"/>
</dbReference>
<dbReference type="Proteomes" id="UP001528411">
    <property type="component" value="Unassembled WGS sequence"/>
</dbReference>